<evidence type="ECO:0000313" key="4">
    <source>
        <dbReference type="Proteomes" id="UP000199072"/>
    </source>
</evidence>
<dbReference type="AlphaFoldDB" id="A0A1G7FWR0"/>
<organism evidence="3 4">
    <name type="scientific">Mucilaginibacter pineti</name>
    <dbReference type="NCBI Taxonomy" id="1391627"/>
    <lineage>
        <taxon>Bacteria</taxon>
        <taxon>Pseudomonadati</taxon>
        <taxon>Bacteroidota</taxon>
        <taxon>Sphingobacteriia</taxon>
        <taxon>Sphingobacteriales</taxon>
        <taxon>Sphingobacteriaceae</taxon>
        <taxon>Mucilaginibacter</taxon>
    </lineage>
</organism>
<name>A0A1G7FWR0_9SPHI</name>
<dbReference type="Pfam" id="PF13435">
    <property type="entry name" value="Cytochrome_C554"/>
    <property type="match status" value="1"/>
</dbReference>
<protein>
    <submittedName>
        <fullName evidence="3">Doubled CXXCH domain-containing protein</fullName>
    </submittedName>
</protein>
<keyword evidence="1" id="KW-0732">Signal</keyword>
<dbReference type="EMBL" id="FNAI01000009">
    <property type="protein sequence ID" value="SDE80343.1"/>
    <property type="molecule type" value="Genomic_DNA"/>
</dbReference>
<dbReference type="STRING" id="1391627.SAMN05216464_109252"/>
<evidence type="ECO:0000256" key="1">
    <source>
        <dbReference type="ARBA" id="ARBA00022729"/>
    </source>
</evidence>
<dbReference type="Gene3D" id="1.10.1130.10">
    <property type="entry name" value="Flavocytochrome C3, Chain A"/>
    <property type="match status" value="1"/>
</dbReference>
<gene>
    <name evidence="3" type="ORF">SAMN05216464_109252</name>
</gene>
<dbReference type="InterPro" id="IPR023155">
    <property type="entry name" value="Cyt_c-552/4"/>
</dbReference>
<feature type="domain" description="Cytochrome c-552/4" evidence="2">
    <location>
        <begin position="168"/>
        <end position="209"/>
    </location>
</feature>
<evidence type="ECO:0000313" key="3">
    <source>
        <dbReference type="EMBL" id="SDE80343.1"/>
    </source>
</evidence>
<dbReference type="Proteomes" id="UP000199072">
    <property type="component" value="Unassembled WGS sequence"/>
</dbReference>
<dbReference type="OrthoDB" id="9814800at2"/>
<evidence type="ECO:0000259" key="2">
    <source>
        <dbReference type="Pfam" id="PF13435"/>
    </source>
</evidence>
<dbReference type="InterPro" id="IPR051829">
    <property type="entry name" value="Multiheme_Cytochr_ET"/>
</dbReference>
<proteinExistence type="predicted"/>
<sequence length="407" mass="45653">MKNNKLYVLLVLFLIPVCAILTQCMSNKKADPRGENYAGSASCIKCHQRIYQDYFNTPHNQSSRPAAIHSIHGSFAPGTNAFSFNDSLKIVMEKRDSGLYQVAYNNGKQVAANRFDITFGNEKAETYLYWKNDQLFELPISYFGALHSWTNGPGYASGKVNFERPIVTRCFECHSSYIREQPSPGIQNRDVRFDNASIVYGIDCERCHGPSAQHVEFQTQHPNDKKAMYMASFKIMTRAQRLDACAVCHSGGKDNYLTSLFNFKMGDTLAKFKEPSFLHENVNPETIDVHGNQNGLLKASKCFLMSNMDCNTCHDTHAAAKPNLIAYSQRCTSCHTNANHNTCKMTATVGLTINSNCIDCHMPAKPSNVIKVESAGGKMVIPYMVRTHYIAIYPEESKRILAFIKGK</sequence>
<dbReference type="PANTHER" id="PTHR35038">
    <property type="entry name" value="DISSIMILATORY SULFITE REDUCTASE SIRA"/>
    <property type="match status" value="1"/>
</dbReference>
<reference evidence="3 4" key="1">
    <citation type="submission" date="2016-10" db="EMBL/GenBank/DDBJ databases">
        <authorList>
            <person name="de Groot N.N."/>
        </authorList>
    </citation>
    <scope>NUCLEOTIDE SEQUENCE [LARGE SCALE GENOMIC DNA]</scope>
    <source>
        <strain evidence="3 4">47C3B</strain>
    </source>
</reference>
<keyword evidence="4" id="KW-1185">Reference proteome</keyword>
<dbReference type="InterPro" id="IPR036280">
    <property type="entry name" value="Multihaem_cyt_sf"/>
</dbReference>
<dbReference type="SUPFAM" id="SSF48695">
    <property type="entry name" value="Multiheme cytochromes"/>
    <property type="match status" value="1"/>
</dbReference>
<accession>A0A1G7FWR0</accession>
<dbReference type="PANTHER" id="PTHR35038:SF8">
    <property type="entry name" value="C-TYPE POLYHEME CYTOCHROME OMCC"/>
    <property type="match status" value="1"/>
</dbReference>